<dbReference type="InterPro" id="IPR025476">
    <property type="entry name" value="Helitron_helicase-like"/>
</dbReference>
<reference evidence="4" key="1">
    <citation type="submission" date="2020-06" db="EMBL/GenBank/DDBJ databases">
        <authorList>
            <person name="Li T."/>
            <person name="Hu X."/>
            <person name="Zhang T."/>
            <person name="Song X."/>
            <person name="Zhang H."/>
            <person name="Dai N."/>
            <person name="Sheng W."/>
            <person name="Hou X."/>
            <person name="Wei L."/>
        </authorList>
    </citation>
    <scope>NUCLEOTIDE SEQUENCE</scope>
    <source>
        <strain evidence="4">KEN8</strain>
        <tissue evidence="4">Leaf</tissue>
    </source>
</reference>
<dbReference type="PANTHER" id="PTHR10492:SF94">
    <property type="entry name" value="ATP-DEPENDENT DNA HELICASE"/>
    <property type="match status" value="1"/>
</dbReference>
<dbReference type="EC" id="5.6.2.3" evidence="1"/>
<proteinExistence type="inferred from homology"/>
<dbReference type="EMBL" id="JACGWM010000014">
    <property type="protein sequence ID" value="KAL0328120.1"/>
    <property type="molecule type" value="Genomic_DNA"/>
</dbReference>
<dbReference type="GO" id="GO:0000723">
    <property type="term" value="P:telomere maintenance"/>
    <property type="evidence" value="ECO:0007669"/>
    <property type="project" value="InterPro"/>
</dbReference>
<keyword evidence="1" id="KW-0547">Nucleotide-binding</keyword>
<sequence>MPTNFLLAPANQFEASTSRAPMSNRNDEPIISSSSYFVEEPRYDSRYYSSIILHGGRLLQYVVDNYVKIEAQKLRWIRFHQNDIRAELYEGLQDCLNAGENNAGNVGRRIILPSSFTGSPRDMYQRYQDAMAIVQKFEDYDCVVRAEIPDKNEEPELYAAVLKHMIHGPCGQSNSNAPCMKNMSCKKGYPKPFAECTVQGNDSNDGCIILATATSGIAANLLPGGRTAHSKFKIPIKFEPMAMCRFSKQSDLCALINRASAIIWDEAPMANRKAFETVDAHSEICLE</sequence>
<protein>
    <recommendedName>
        <fullName evidence="1">ATP-dependent DNA helicase</fullName>
        <ecNumber evidence="1">5.6.2.3</ecNumber>
    </recommendedName>
</protein>
<evidence type="ECO:0000259" key="3">
    <source>
        <dbReference type="Pfam" id="PF14214"/>
    </source>
</evidence>
<keyword evidence="1" id="KW-0067">ATP-binding</keyword>
<dbReference type="Pfam" id="PF14214">
    <property type="entry name" value="Helitron_like_N"/>
    <property type="match status" value="1"/>
</dbReference>
<organism evidence="4">
    <name type="scientific">Sesamum calycinum</name>
    <dbReference type="NCBI Taxonomy" id="2727403"/>
    <lineage>
        <taxon>Eukaryota</taxon>
        <taxon>Viridiplantae</taxon>
        <taxon>Streptophyta</taxon>
        <taxon>Embryophyta</taxon>
        <taxon>Tracheophyta</taxon>
        <taxon>Spermatophyta</taxon>
        <taxon>Magnoliopsida</taxon>
        <taxon>eudicotyledons</taxon>
        <taxon>Gunneridae</taxon>
        <taxon>Pentapetalae</taxon>
        <taxon>asterids</taxon>
        <taxon>lamiids</taxon>
        <taxon>Lamiales</taxon>
        <taxon>Pedaliaceae</taxon>
        <taxon>Sesamum</taxon>
    </lineage>
</organism>
<dbReference type="GO" id="GO:0016787">
    <property type="term" value="F:hydrolase activity"/>
    <property type="evidence" value="ECO:0007669"/>
    <property type="project" value="UniProtKB-KW"/>
</dbReference>
<evidence type="ECO:0000256" key="1">
    <source>
        <dbReference type="RuleBase" id="RU363044"/>
    </source>
</evidence>
<dbReference type="PANTHER" id="PTHR10492">
    <property type="match status" value="1"/>
</dbReference>
<dbReference type="AlphaFoldDB" id="A0AAW2MC36"/>
<dbReference type="GO" id="GO:0006281">
    <property type="term" value="P:DNA repair"/>
    <property type="evidence" value="ECO:0007669"/>
    <property type="project" value="UniProtKB-KW"/>
</dbReference>
<comment type="similarity">
    <text evidence="1">Belongs to the helicase family.</text>
</comment>
<evidence type="ECO:0000313" key="4">
    <source>
        <dbReference type="EMBL" id="KAL0328120.1"/>
    </source>
</evidence>
<keyword evidence="1" id="KW-0378">Hydrolase</keyword>
<keyword evidence="1" id="KW-0233">DNA recombination</keyword>
<keyword evidence="1" id="KW-0227">DNA damage</keyword>
<dbReference type="InterPro" id="IPR027417">
    <property type="entry name" value="P-loop_NTPase"/>
</dbReference>
<dbReference type="GO" id="GO:0043139">
    <property type="term" value="F:5'-3' DNA helicase activity"/>
    <property type="evidence" value="ECO:0007669"/>
    <property type="project" value="UniProtKB-EC"/>
</dbReference>
<dbReference type="Pfam" id="PF05970">
    <property type="entry name" value="PIF1"/>
    <property type="match status" value="1"/>
</dbReference>
<feature type="domain" description="DNA helicase Pif1-like DEAD-box helicase" evidence="2">
    <location>
        <begin position="206"/>
        <end position="280"/>
    </location>
</feature>
<dbReference type="GO" id="GO:0005524">
    <property type="term" value="F:ATP binding"/>
    <property type="evidence" value="ECO:0007669"/>
    <property type="project" value="UniProtKB-KW"/>
</dbReference>
<dbReference type="GO" id="GO:0006310">
    <property type="term" value="P:DNA recombination"/>
    <property type="evidence" value="ECO:0007669"/>
    <property type="project" value="UniProtKB-KW"/>
</dbReference>
<gene>
    <name evidence="4" type="ORF">Scaly_2244600</name>
</gene>
<evidence type="ECO:0000259" key="2">
    <source>
        <dbReference type="Pfam" id="PF05970"/>
    </source>
</evidence>
<keyword evidence="1" id="KW-0347">Helicase</keyword>
<accession>A0AAW2MC36</accession>
<feature type="domain" description="Helitron helicase-like" evidence="3">
    <location>
        <begin position="52"/>
        <end position="138"/>
    </location>
</feature>
<comment type="cofactor">
    <cofactor evidence="1">
        <name>Mg(2+)</name>
        <dbReference type="ChEBI" id="CHEBI:18420"/>
    </cofactor>
</comment>
<reference evidence="4" key="2">
    <citation type="journal article" date="2024" name="Plant">
        <title>Genomic evolution and insights into agronomic trait innovations of Sesamum species.</title>
        <authorList>
            <person name="Miao H."/>
            <person name="Wang L."/>
            <person name="Qu L."/>
            <person name="Liu H."/>
            <person name="Sun Y."/>
            <person name="Le M."/>
            <person name="Wang Q."/>
            <person name="Wei S."/>
            <person name="Zheng Y."/>
            <person name="Lin W."/>
            <person name="Duan Y."/>
            <person name="Cao H."/>
            <person name="Xiong S."/>
            <person name="Wang X."/>
            <person name="Wei L."/>
            <person name="Li C."/>
            <person name="Ma Q."/>
            <person name="Ju M."/>
            <person name="Zhao R."/>
            <person name="Li G."/>
            <person name="Mu C."/>
            <person name="Tian Q."/>
            <person name="Mei H."/>
            <person name="Zhang T."/>
            <person name="Gao T."/>
            <person name="Zhang H."/>
        </authorList>
    </citation>
    <scope>NUCLEOTIDE SEQUENCE</scope>
    <source>
        <strain evidence="4">KEN8</strain>
    </source>
</reference>
<comment type="catalytic activity">
    <reaction evidence="1">
        <text>ATP + H2O = ADP + phosphate + H(+)</text>
        <dbReference type="Rhea" id="RHEA:13065"/>
        <dbReference type="ChEBI" id="CHEBI:15377"/>
        <dbReference type="ChEBI" id="CHEBI:15378"/>
        <dbReference type="ChEBI" id="CHEBI:30616"/>
        <dbReference type="ChEBI" id="CHEBI:43474"/>
        <dbReference type="ChEBI" id="CHEBI:456216"/>
        <dbReference type="EC" id="5.6.2.3"/>
    </reaction>
</comment>
<dbReference type="InterPro" id="IPR010285">
    <property type="entry name" value="DNA_helicase_pif1-like_DEAD"/>
</dbReference>
<keyword evidence="1" id="KW-0234">DNA repair</keyword>
<comment type="caution">
    <text evidence="4">The sequence shown here is derived from an EMBL/GenBank/DDBJ whole genome shotgun (WGS) entry which is preliminary data.</text>
</comment>
<dbReference type="Gene3D" id="3.40.50.300">
    <property type="entry name" value="P-loop containing nucleotide triphosphate hydrolases"/>
    <property type="match status" value="1"/>
</dbReference>
<name>A0AAW2MC36_9LAMI</name>